<dbReference type="Proteomes" id="UP000637769">
    <property type="component" value="Unassembled WGS sequence"/>
</dbReference>
<accession>A0ABQ1LIS5</accession>
<keyword evidence="2" id="KW-1185">Reference proteome</keyword>
<dbReference type="EMBL" id="BMCH01000002">
    <property type="protein sequence ID" value="GGC24428.1"/>
    <property type="molecule type" value="Genomic_DNA"/>
</dbReference>
<evidence type="ECO:0000313" key="1">
    <source>
        <dbReference type="EMBL" id="GGC24428.1"/>
    </source>
</evidence>
<protein>
    <submittedName>
        <fullName evidence="1">Uncharacterized protein</fullName>
    </submittedName>
</protein>
<reference evidence="2" key="1">
    <citation type="journal article" date="2019" name="Int. J. Syst. Evol. Microbiol.">
        <title>The Global Catalogue of Microorganisms (GCM) 10K type strain sequencing project: providing services to taxonomists for standard genome sequencing and annotation.</title>
        <authorList>
            <consortium name="The Broad Institute Genomics Platform"/>
            <consortium name="The Broad Institute Genome Sequencing Center for Infectious Disease"/>
            <person name="Wu L."/>
            <person name="Ma J."/>
        </authorList>
    </citation>
    <scope>NUCLEOTIDE SEQUENCE [LARGE SCALE GENOMIC DNA]</scope>
    <source>
        <strain evidence="2">CCM 7132</strain>
    </source>
</reference>
<proteinExistence type="predicted"/>
<comment type="caution">
    <text evidence="1">The sequence shown here is derived from an EMBL/GenBank/DDBJ whole genome shotgun (WGS) entry which is preliminary data.</text>
</comment>
<sequence length="245" mass="28968">MFSMMNKFDIITQNGIACYGDDFGYKSGPLQIYLDVRNHLVQKMTHMDANVEDCIKLLRQFFNAAIYSYNYATAQAISKAAFDAMKGHAFWLENMDTSAIRKEFSALIQEEKMQKIRLTDIAPTFARTEPHWHESRKRRLLRSLTLNGTLLPNFLRKDTWLFLPKNFSGDIRATFRYNNILYYYGPTQEGYCARRDAVRLAKEKRIFSKVEKIVRRKYSSVKNDYKDNIKYMTSEGFWRKIYKNT</sequence>
<name>A0ABQ1LIS5_9PROT</name>
<evidence type="ECO:0000313" key="2">
    <source>
        <dbReference type="Proteomes" id="UP000637769"/>
    </source>
</evidence>
<organism evidence="1 2">
    <name type="scientific">Asaia siamensis</name>
    <dbReference type="NCBI Taxonomy" id="110479"/>
    <lineage>
        <taxon>Bacteria</taxon>
        <taxon>Pseudomonadati</taxon>
        <taxon>Pseudomonadota</taxon>
        <taxon>Alphaproteobacteria</taxon>
        <taxon>Acetobacterales</taxon>
        <taxon>Acetobacteraceae</taxon>
        <taxon>Asaia</taxon>
    </lineage>
</organism>
<gene>
    <name evidence="1" type="ORF">GCM10007207_07110</name>
</gene>